<keyword evidence="4" id="KW-1185">Reference proteome</keyword>
<organism evidence="3 4">
    <name type="scientific">Fimbriiglobus ruber</name>
    <dbReference type="NCBI Taxonomy" id="1908690"/>
    <lineage>
        <taxon>Bacteria</taxon>
        <taxon>Pseudomonadati</taxon>
        <taxon>Planctomycetota</taxon>
        <taxon>Planctomycetia</taxon>
        <taxon>Gemmatales</taxon>
        <taxon>Gemmataceae</taxon>
        <taxon>Fimbriiglobus</taxon>
    </lineage>
</organism>
<sequence>MARTGRPRATGGGKERRSTAPAMLARDLAELLAEVAGSERRSVADLVEESPLRIWVLERYAKMKRQLAKQAEAAEREVAELKAKRREG</sequence>
<dbReference type="AlphaFoldDB" id="A0A225E228"/>
<dbReference type="RefSeq" id="WP_088253506.1">
    <property type="nucleotide sequence ID" value="NZ_NIDE01000002.1"/>
</dbReference>
<dbReference type="EMBL" id="NIDE01000002">
    <property type="protein sequence ID" value="OWK45834.1"/>
    <property type="molecule type" value="Genomic_DNA"/>
</dbReference>
<comment type="caution">
    <text evidence="3">The sequence shown here is derived from an EMBL/GenBank/DDBJ whole genome shotgun (WGS) entry which is preliminary data.</text>
</comment>
<evidence type="ECO:0000256" key="1">
    <source>
        <dbReference type="SAM" id="Coils"/>
    </source>
</evidence>
<feature type="region of interest" description="Disordered" evidence="2">
    <location>
        <begin position="1"/>
        <end position="21"/>
    </location>
</feature>
<dbReference type="Proteomes" id="UP000214646">
    <property type="component" value="Unassembled WGS sequence"/>
</dbReference>
<gene>
    <name evidence="3" type="ORF">FRUB_02165</name>
</gene>
<evidence type="ECO:0000256" key="2">
    <source>
        <dbReference type="SAM" id="MobiDB-lite"/>
    </source>
</evidence>
<feature type="coiled-coil region" evidence="1">
    <location>
        <begin position="57"/>
        <end position="87"/>
    </location>
</feature>
<reference evidence="4" key="1">
    <citation type="submission" date="2017-06" db="EMBL/GenBank/DDBJ databases">
        <title>Genome analysis of Fimbriiglobus ruber SP5, the first member of the order Planctomycetales with confirmed chitinolytic capability.</title>
        <authorList>
            <person name="Ravin N.V."/>
            <person name="Rakitin A.L."/>
            <person name="Ivanova A.A."/>
            <person name="Beletsky A.V."/>
            <person name="Kulichevskaya I.S."/>
            <person name="Mardanov A.V."/>
            <person name="Dedysh S.N."/>
        </authorList>
    </citation>
    <scope>NUCLEOTIDE SEQUENCE [LARGE SCALE GENOMIC DNA]</scope>
    <source>
        <strain evidence="4">SP5</strain>
    </source>
</reference>
<evidence type="ECO:0000313" key="3">
    <source>
        <dbReference type="EMBL" id="OWK45834.1"/>
    </source>
</evidence>
<keyword evidence="1" id="KW-0175">Coiled coil</keyword>
<proteinExistence type="predicted"/>
<evidence type="ECO:0000313" key="4">
    <source>
        <dbReference type="Proteomes" id="UP000214646"/>
    </source>
</evidence>
<protein>
    <submittedName>
        <fullName evidence="3">Uncharacterized protein</fullName>
    </submittedName>
</protein>
<accession>A0A225E228</accession>
<name>A0A225E228_9BACT</name>